<dbReference type="Pfam" id="PF00480">
    <property type="entry name" value="ROK"/>
    <property type="match status" value="1"/>
</dbReference>
<dbReference type="EMBL" id="VULR01000005">
    <property type="protein sequence ID" value="MSS43079.1"/>
    <property type="molecule type" value="Genomic_DNA"/>
</dbReference>
<accession>A0A844FGH2</accession>
<proteinExistence type="inferred from homology"/>
<dbReference type="InterPro" id="IPR000600">
    <property type="entry name" value="ROK"/>
</dbReference>
<evidence type="ECO:0000313" key="2">
    <source>
        <dbReference type="EMBL" id="MSS43079.1"/>
    </source>
</evidence>
<dbReference type="CDD" id="cd24068">
    <property type="entry name" value="ASKHA_NBD_ROK_FnNanK-like"/>
    <property type="match status" value="1"/>
</dbReference>
<organism evidence="2 3">
    <name type="scientific">Anaerosalibacter bizertensis</name>
    <dbReference type="NCBI Taxonomy" id="932217"/>
    <lineage>
        <taxon>Bacteria</taxon>
        <taxon>Bacillati</taxon>
        <taxon>Bacillota</taxon>
        <taxon>Tissierellia</taxon>
        <taxon>Tissierellales</taxon>
        <taxon>Sporanaerobacteraceae</taxon>
        <taxon>Anaerosalibacter</taxon>
    </lineage>
</organism>
<dbReference type="Proteomes" id="UP000462760">
    <property type="component" value="Unassembled WGS sequence"/>
</dbReference>
<reference evidence="2 3" key="1">
    <citation type="submission" date="2019-08" db="EMBL/GenBank/DDBJ databases">
        <title>In-depth cultivation of the pig gut microbiome towards novel bacterial diversity and tailored functional studies.</title>
        <authorList>
            <person name="Wylensek D."/>
            <person name="Hitch T.C.A."/>
            <person name="Clavel T."/>
        </authorList>
    </citation>
    <scope>NUCLEOTIDE SEQUENCE [LARGE SCALE GENOMIC DNA]</scope>
    <source>
        <strain evidence="2 3">Med78-601-WT-4W-RMD-3</strain>
    </source>
</reference>
<dbReference type="InterPro" id="IPR043129">
    <property type="entry name" value="ATPase_NBD"/>
</dbReference>
<sequence>MSKVIGIDLGGTKINGGIVDEEGNILKKIRIDTESKSGREVVLNNIKYVIRELMKDEKIEGIGLGSPGFIDTDNGRVVYNGGNIDNWAGVHIKEELTKEFGDIPISIENDANVALICEEWVGAGRNLDTIVMITLGTGVGGGIWSKKQGIWHGNNYQGAELGHSILYPMGRKCNCGQNGCAEQYISGTGIEKNYFEKTGEQLKGEEIFRNRKDNKICNEVVERFVRELSTFLISIKNIFDPEGLIVGGGVINSKEYWWKDMIDCYNSICNNPIGMKILPAEYLNDAGVIGAGKLAFDNIL</sequence>
<gene>
    <name evidence="2" type="ORF">FYJ27_04940</name>
</gene>
<dbReference type="Gene3D" id="3.30.420.40">
    <property type="match status" value="2"/>
</dbReference>
<name>A0A844FGH2_9FIRM</name>
<dbReference type="AlphaFoldDB" id="A0A844FGH2"/>
<dbReference type="RefSeq" id="WP_154483756.1">
    <property type="nucleotide sequence ID" value="NZ_JBCLQA010000005.1"/>
</dbReference>
<comment type="caution">
    <text evidence="2">The sequence shown here is derived from an EMBL/GenBank/DDBJ whole genome shotgun (WGS) entry which is preliminary data.</text>
</comment>
<dbReference type="OrthoDB" id="9795247at2"/>
<comment type="similarity">
    <text evidence="1">Belongs to the ROK (NagC/XylR) family.</text>
</comment>
<evidence type="ECO:0000256" key="1">
    <source>
        <dbReference type="ARBA" id="ARBA00006479"/>
    </source>
</evidence>
<dbReference type="PANTHER" id="PTHR18964:SF149">
    <property type="entry name" value="BIFUNCTIONAL UDP-N-ACETYLGLUCOSAMINE 2-EPIMERASE_N-ACETYLMANNOSAMINE KINASE"/>
    <property type="match status" value="1"/>
</dbReference>
<protein>
    <submittedName>
        <fullName evidence="2">ROK family protein</fullName>
    </submittedName>
</protein>
<dbReference type="PANTHER" id="PTHR18964">
    <property type="entry name" value="ROK (REPRESSOR, ORF, KINASE) FAMILY"/>
    <property type="match status" value="1"/>
</dbReference>
<evidence type="ECO:0000313" key="3">
    <source>
        <dbReference type="Proteomes" id="UP000462760"/>
    </source>
</evidence>
<dbReference type="SUPFAM" id="SSF53067">
    <property type="entry name" value="Actin-like ATPase domain"/>
    <property type="match status" value="1"/>
</dbReference>